<organism evidence="2 3">
    <name type="scientific">Zoogloea dura</name>
    <dbReference type="NCBI Taxonomy" id="2728840"/>
    <lineage>
        <taxon>Bacteria</taxon>
        <taxon>Pseudomonadati</taxon>
        <taxon>Pseudomonadota</taxon>
        <taxon>Betaproteobacteria</taxon>
        <taxon>Rhodocyclales</taxon>
        <taxon>Zoogloeaceae</taxon>
        <taxon>Zoogloea</taxon>
    </lineage>
</organism>
<evidence type="ECO:0000313" key="3">
    <source>
        <dbReference type="Proteomes" id="UP000580043"/>
    </source>
</evidence>
<dbReference type="AlphaFoldDB" id="A0A848G3T6"/>
<comment type="caution">
    <text evidence="2">The sequence shown here is derived from an EMBL/GenBank/DDBJ whole genome shotgun (WGS) entry which is preliminary data.</text>
</comment>
<accession>A0A848G3T6</accession>
<dbReference type="EMBL" id="JABBGA010000003">
    <property type="protein sequence ID" value="NML25083.1"/>
    <property type="molecule type" value="Genomic_DNA"/>
</dbReference>
<reference evidence="2 3" key="1">
    <citation type="submission" date="2020-04" db="EMBL/GenBank/DDBJ databases">
        <title>Zoogloea sp. G-4-1-14 isolated from soil.</title>
        <authorList>
            <person name="Dahal R.H."/>
        </authorList>
    </citation>
    <scope>NUCLEOTIDE SEQUENCE [LARGE SCALE GENOMIC DNA]</scope>
    <source>
        <strain evidence="2 3">G-4-1-14</strain>
    </source>
</reference>
<evidence type="ECO:0000256" key="1">
    <source>
        <dbReference type="SAM" id="SignalP"/>
    </source>
</evidence>
<gene>
    <name evidence="2" type="ORF">HHL15_04985</name>
</gene>
<keyword evidence="1" id="KW-0732">Signal</keyword>
<protein>
    <submittedName>
        <fullName evidence="2">Uncharacterized protein</fullName>
    </submittedName>
</protein>
<proteinExistence type="predicted"/>
<keyword evidence="3" id="KW-1185">Reference proteome</keyword>
<feature type="chain" id="PRO_5032433190" evidence="1">
    <location>
        <begin position="25"/>
        <end position="110"/>
    </location>
</feature>
<name>A0A848G3T6_9RHOO</name>
<sequence>MMPRHLLRPMLAIVLALAAPLTRAADAGSTAFCLFPLPADGGTQRFINLGIVQYVDVRADEVRLYFGGGNLGSGHEARLPARGRDEAEAILTRLRSTAARCAQTLTGGSP</sequence>
<evidence type="ECO:0000313" key="2">
    <source>
        <dbReference type="EMBL" id="NML25083.1"/>
    </source>
</evidence>
<dbReference type="RefSeq" id="WP_169144732.1">
    <property type="nucleotide sequence ID" value="NZ_JABBGA010000003.1"/>
</dbReference>
<dbReference type="Proteomes" id="UP000580043">
    <property type="component" value="Unassembled WGS sequence"/>
</dbReference>
<feature type="signal peptide" evidence="1">
    <location>
        <begin position="1"/>
        <end position="24"/>
    </location>
</feature>